<dbReference type="KEGG" id="bvz:BRAD3257_4104"/>
<dbReference type="PANTHER" id="PTHR42688:SF1">
    <property type="entry name" value="BLR5212 PROTEIN"/>
    <property type="match status" value="1"/>
</dbReference>
<feature type="transmembrane region" description="Helical" evidence="6">
    <location>
        <begin position="274"/>
        <end position="294"/>
    </location>
</feature>
<dbReference type="GO" id="GO:0022857">
    <property type="term" value="F:transmembrane transporter activity"/>
    <property type="evidence" value="ECO:0007669"/>
    <property type="project" value="InterPro"/>
</dbReference>
<evidence type="ECO:0000313" key="8">
    <source>
        <dbReference type="EMBL" id="MBP0113639.1"/>
    </source>
</evidence>
<dbReference type="InterPro" id="IPR011701">
    <property type="entry name" value="MFS"/>
</dbReference>
<dbReference type="AlphaFoldDB" id="A0A2U3Q119"/>
<dbReference type="InterPro" id="IPR020846">
    <property type="entry name" value="MFS_dom"/>
</dbReference>
<dbReference type="Gene3D" id="1.20.1250.20">
    <property type="entry name" value="MFS general substrate transporter like domains"/>
    <property type="match status" value="2"/>
</dbReference>
<accession>A0A2U3Q119</accession>
<organism evidence="9 10">
    <name type="scientific">Bradyrhizobium vignae</name>
    <dbReference type="NCBI Taxonomy" id="1549949"/>
    <lineage>
        <taxon>Bacteria</taxon>
        <taxon>Pseudomonadati</taxon>
        <taxon>Pseudomonadota</taxon>
        <taxon>Alphaproteobacteria</taxon>
        <taxon>Hyphomicrobiales</taxon>
        <taxon>Nitrobacteraceae</taxon>
        <taxon>Bradyrhizobium</taxon>
    </lineage>
</organism>
<evidence type="ECO:0000256" key="3">
    <source>
        <dbReference type="ARBA" id="ARBA00022692"/>
    </source>
</evidence>
<dbReference type="EMBL" id="JAGIKT010000049">
    <property type="protein sequence ID" value="MBP0113639.1"/>
    <property type="molecule type" value="Genomic_DNA"/>
</dbReference>
<feature type="transmembrane region" description="Helical" evidence="6">
    <location>
        <begin position="248"/>
        <end position="267"/>
    </location>
</feature>
<reference evidence="8 11" key="2">
    <citation type="submission" date="2021-03" db="EMBL/GenBank/DDBJ databases">
        <title>Genome Sequence of Bradyrhizobium vignae strain ISRA400.</title>
        <authorList>
            <person name="Tisa L.S."/>
            <person name="Svistoonoff S."/>
            <person name="Hocher V."/>
            <person name="Fall S."/>
            <person name="Zaiya A."/>
            <person name="Naing D."/>
            <person name="Niang N."/>
            <person name="Diouf A."/>
            <person name="Dasylva M.C."/>
            <person name="Toure O."/>
            <person name="Gueye M."/>
            <person name="Gully D."/>
            <person name="Tisseyre P."/>
            <person name="Simpson S."/>
            <person name="Morris K."/>
            <person name="Thomas W.K."/>
        </authorList>
    </citation>
    <scope>NUCLEOTIDE SEQUENCE [LARGE SCALE GENOMIC DNA]</scope>
    <source>
        <strain evidence="8 11">ISRA400</strain>
    </source>
</reference>
<feature type="transmembrane region" description="Helical" evidence="6">
    <location>
        <begin position="172"/>
        <end position="193"/>
    </location>
</feature>
<evidence type="ECO:0000256" key="6">
    <source>
        <dbReference type="SAM" id="Phobius"/>
    </source>
</evidence>
<dbReference type="CDD" id="cd17370">
    <property type="entry name" value="MFS_MJ1317_like"/>
    <property type="match status" value="1"/>
</dbReference>
<keyword evidence="5 6" id="KW-0472">Membrane</keyword>
<keyword evidence="4 6" id="KW-1133">Transmembrane helix</keyword>
<dbReference type="PANTHER" id="PTHR42688">
    <property type="entry name" value="CONSERVED PROTEIN"/>
    <property type="match status" value="1"/>
</dbReference>
<proteinExistence type="predicted"/>
<reference evidence="9 10" key="1">
    <citation type="submission" date="2018-03" db="EMBL/GenBank/DDBJ databases">
        <authorList>
            <person name="Gully D."/>
        </authorList>
    </citation>
    <scope>NUCLEOTIDE SEQUENCE [LARGE SCALE GENOMIC DNA]</scope>
    <source>
        <strain evidence="9">ORS3257</strain>
    </source>
</reference>
<name>A0A2U3Q119_9BRAD</name>
<evidence type="ECO:0000256" key="2">
    <source>
        <dbReference type="ARBA" id="ARBA00022475"/>
    </source>
</evidence>
<dbReference type="InterPro" id="IPR052425">
    <property type="entry name" value="Uncharacterized_MFS-type"/>
</dbReference>
<dbReference type="PROSITE" id="PS50850">
    <property type="entry name" value="MFS"/>
    <property type="match status" value="1"/>
</dbReference>
<feature type="transmembrane region" description="Helical" evidence="6">
    <location>
        <begin position="7"/>
        <end position="25"/>
    </location>
</feature>
<dbReference type="GO" id="GO:0005886">
    <property type="term" value="C:plasma membrane"/>
    <property type="evidence" value="ECO:0007669"/>
    <property type="project" value="UniProtKB-SubCell"/>
</dbReference>
<feature type="transmembrane region" description="Helical" evidence="6">
    <location>
        <begin position="364"/>
        <end position="383"/>
    </location>
</feature>
<dbReference type="Pfam" id="PF07690">
    <property type="entry name" value="MFS_1"/>
    <property type="match status" value="1"/>
</dbReference>
<keyword evidence="3 6" id="KW-0812">Transmembrane</keyword>
<evidence type="ECO:0000313" key="11">
    <source>
        <dbReference type="Proteomes" id="UP000669317"/>
    </source>
</evidence>
<keyword evidence="2" id="KW-1003">Cell membrane</keyword>
<evidence type="ECO:0000313" key="9">
    <source>
        <dbReference type="EMBL" id="SPP95113.1"/>
    </source>
</evidence>
<evidence type="ECO:0000256" key="5">
    <source>
        <dbReference type="ARBA" id="ARBA00023136"/>
    </source>
</evidence>
<dbReference type="SUPFAM" id="SSF103473">
    <property type="entry name" value="MFS general substrate transporter"/>
    <property type="match status" value="1"/>
</dbReference>
<feature type="transmembrane region" description="Helical" evidence="6">
    <location>
        <begin position="78"/>
        <end position="100"/>
    </location>
</feature>
<feature type="transmembrane region" description="Helical" evidence="6">
    <location>
        <begin position="37"/>
        <end position="57"/>
    </location>
</feature>
<evidence type="ECO:0000259" key="7">
    <source>
        <dbReference type="PROSITE" id="PS50850"/>
    </source>
</evidence>
<feature type="transmembrane region" description="Helical" evidence="6">
    <location>
        <begin position="214"/>
        <end position="236"/>
    </location>
</feature>
<gene>
    <name evidence="9" type="ORF">BRAD3257_4104</name>
    <name evidence="8" type="ORF">JWS04_21640</name>
</gene>
<sequence>MKKVSAHASPAFTFVLTMGVVNLFGDVTYEGGASINGPFMASLGASAAAVSITAGAGEFLGYSLRLGAGYLADRTGRYWLITFAGYVINLFAVPAMALAWNWQTAAAFILAERIGRALRKPTVEAMLSYTTGELGKGWVYAVNTALDEIGATLGPLLIALVLLLKGDYRTGYALLLISAVSALLALAVARVNFPLPSRLEQGQTAPARSFARPYWLYMLAGALFAAGLMSFELISYHLSKSKIASEQWIPVLLAASTAFGVLASLALGRLYDHLGLPVVIGAVCLSAPFSPLVFLGDFQLVLVGMLLWGVGYATQDTLLKALVAEVLPEGKRNLAFGLYYAGYGVGWLAGSIVTGLLYDRSMTALIAFSIAMQLLAVPVFALARRTQAPPPTL</sequence>
<comment type="subcellular location">
    <subcellularLocation>
        <location evidence="1">Cell membrane</location>
        <topology evidence="1">Multi-pass membrane protein</topology>
    </subcellularLocation>
</comment>
<evidence type="ECO:0000256" key="1">
    <source>
        <dbReference type="ARBA" id="ARBA00004651"/>
    </source>
</evidence>
<dbReference type="EMBL" id="LS398110">
    <property type="protein sequence ID" value="SPP95113.1"/>
    <property type="molecule type" value="Genomic_DNA"/>
</dbReference>
<dbReference type="InterPro" id="IPR036259">
    <property type="entry name" value="MFS_trans_sf"/>
</dbReference>
<feature type="transmembrane region" description="Helical" evidence="6">
    <location>
        <begin position="300"/>
        <end position="322"/>
    </location>
</feature>
<keyword evidence="11" id="KW-1185">Reference proteome</keyword>
<evidence type="ECO:0000256" key="4">
    <source>
        <dbReference type="ARBA" id="ARBA00022989"/>
    </source>
</evidence>
<evidence type="ECO:0000313" key="10">
    <source>
        <dbReference type="Proteomes" id="UP000246085"/>
    </source>
</evidence>
<feature type="domain" description="Major facilitator superfamily (MFS) profile" evidence="7">
    <location>
        <begin position="12"/>
        <end position="387"/>
    </location>
</feature>
<protein>
    <submittedName>
        <fullName evidence="8">MFS transporter</fullName>
    </submittedName>
    <submittedName>
        <fullName evidence="9">Major facilitator superfamily MFS_1</fullName>
    </submittedName>
</protein>
<feature type="transmembrane region" description="Helical" evidence="6">
    <location>
        <begin position="334"/>
        <end position="358"/>
    </location>
</feature>
<dbReference type="Proteomes" id="UP000246085">
    <property type="component" value="Chromosome BRAD3257"/>
</dbReference>
<dbReference type="Proteomes" id="UP000669317">
    <property type="component" value="Unassembled WGS sequence"/>
</dbReference>